<dbReference type="Proteomes" id="UP001420932">
    <property type="component" value="Unassembled WGS sequence"/>
</dbReference>
<name>A0AAP0LGA7_9MAGN</name>
<evidence type="ECO:0000313" key="1">
    <source>
        <dbReference type="EMBL" id="KAK9169110.1"/>
    </source>
</evidence>
<dbReference type="EMBL" id="JBBNAF010000001">
    <property type="protein sequence ID" value="KAK9169110.1"/>
    <property type="molecule type" value="Genomic_DNA"/>
</dbReference>
<sequence>MLTCTSWRLINQRKKPWIKAVTAWVFGVLCSSSDFASFPEVIHERDCCIVERLREDQFEQLKMLVDIGDILGACGSIKRTEKGIRISKEHLDYTGDDEAVYYKVAGECPKGHVYSLRLLGRKKRKYIDHDASTS</sequence>
<gene>
    <name evidence="1" type="ORF">Syun_001250</name>
</gene>
<comment type="caution">
    <text evidence="1">The sequence shown here is derived from an EMBL/GenBank/DDBJ whole genome shotgun (WGS) entry which is preliminary data.</text>
</comment>
<accession>A0AAP0LGA7</accession>
<reference evidence="1 2" key="1">
    <citation type="submission" date="2024-01" db="EMBL/GenBank/DDBJ databases">
        <title>Genome assemblies of Stephania.</title>
        <authorList>
            <person name="Yang L."/>
        </authorList>
    </citation>
    <scope>NUCLEOTIDE SEQUENCE [LARGE SCALE GENOMIC DNA]</scope>
    <source>
        <strain evidence="1">YNDBR</strain>
        <tissue evidence="1">Leaf</tissue>
    </source>
</reference>
<dbReference type="AlphaFoldDB" id="A0AAP0LGA7"/>
<organism evidence="1 2">
    <name type="scientific">Stephania yunnanensis</name>
    <dbReference type="NCBI Taxonomy" id="152371"/>
    <lineage>
        <taxon>Eukaryota</taxon>
        <taxon>Viridiplantae</taxon>
        <taxon>Streptophyta</taxon>
        <taxon>Embryophyta</taxon>
        <taxon>Tracheophyta</taxon>
        <taxon>Spermatophyta</taxon>
        <taxon>Magnoliopsida</taxon>
        <taxon>Ranunculales</taxon>
        <taxon>Menispermaceae</taxon>
        <taxon>Menispermoideae</taxon>
        <taxon>Cissampelideae</taxon>
        <taxon>Stephania</taxon>
    </lineage>
</organism>
<evidence type="ECO:0000313" key="2">
    <source>
        <dbReference type="Proteomes" id="UP001420932"/>
    </source>
</evidence>
<protein>
    <submittedName>
        <fullName evidence="1">Uncharacterized protein</fullName>
    </submittedName>
</protein>
<proteinExistence type="predicted"/>
<keyword evidence="2" id="KW-1185">Reference proteome</keyword>